<evidence type="ECO:0000313" key="1">
    <source>
        <dbReference type="EMBL" id="KKU74511.1"/>
    </source>
</evidence>
<dbReference type="AlphaFoldDB" id="A0A0G1SY87"/>
<evidence type="ECO:0000313" key="2">
    <source>
        <dbReference type="Proteomes" id="UP000034879"/>
    </source>
</evidence>
<accession>A0A0G1SY87</accession>
<reference evidence="1" key="1">
    <citation type="journal article" date="2015" name="Nature">
        <title>rRNA introns, odd ribosomes, and small enigmatic genomes across a large radiation of phyla.</title>
        <authorList>
            <person name="Brown C.T."/>
            <person name="Hug L.A."/>
            <person name="Thomas B.C."/>
            <person name="Sharon I."/>
            <person name="Castelle C.J."/>
            <person name="Singh A."/>
            <person name="Wilkins M.J."/>
            <person name="Williams K.H."/>
            <person name="Banfield J.F."/>
        </authorList>
    </citation>
    <scope>NUCLEOTIDE SEQUENCE [LARGE SCALE GENOMIC DNA]</scope>
</reference>
<protein>
    <submittedName>
        <fullName evidence="1">Uncharacterized protein</fullName>
    </submittedName>
</protein>
<comment type="caution">
    <text evidence="1">The sequence shown here is derived from an EMBL/GenBank/DDBJ whole genome shotgun (WGS) entry which is preliminary data.</text>
</comment>
<dbReference type="Proteomes" id="UP000034879">
    <property type="component" value="Unassembled WGS sequence"/>
</dbReference>
<gene>
    <name evidence="1" type="ORF">UY01_C0033G0005</name>
</gene>
<proteinExistence type="predicted"/>
<sequence>MNPNEKLDKVRPEDLFPPADPLTLDGAADFKEKLGLKPLEEGIGGGGGIIVYNQVYDEI</sequence>
<organism evidence="1 2">
    <name type="scientific">Candidatus Nomurabacteria bacterium GW2011_GWB1_47_6</name>
    <dbReference type="NCBI Taxonomy" id="1618749"/>
    <lineage>
        <taxon>Bacteria</taxon>
        <taxon>Candidatus Nomuraibacteriota</taxon>
    </lineage>
</organism>
<name>A0A0G1SY87_9BACT</name>
<dbReference type="EMBL" id="LCOJ01000033">
    <property type="protein sequence ID" value="KKU74511.1"/>
    <property type="molecule type" value="Genomic_DNA"/>
</dbReference>